<evidence type="ECO:0000313" key="2">
    <source>
        <dbReference type="EMBL" id="KAA1101697.1"/>
    </source>
</evidence>
<sequence>MQYVIKPSTYPGISLNPSNVAKWVPDHSSIRQEDPFQAVVSQPLASRSDQASASKKRRTVADTQQPSSAVAAQSLTSEDDEPLMTGDEIIQMVINQGETVQSMREIGYTLTSELVAMSADDTVRHLANLAASLATALKGINDIHKYAKTRRLLASRSSPEAMWWFMEQGSDILATIQAKCPKAPKGQVTHFPGISVVQCLPRDQVEQLLERLQKAGCKALTLAHGQITHKDHKVDFISNSTVREMECLRAQCWGLRGTIENMVKGEKDRKQQR</sequence>
<comment type="caution">
    <text evidence="2">The sequence shown here is derived from an EMBL/GenBank/DDBJ whole genome shotgun (WGS) entry which is preliminary data.</text>
</comment>
<keyword evidence="3" id="KW-1185">Reference proteome</keyword>
<dbReference type="AlphaFoldDB" id="A0A5B0PJ73"/>
<feature type="compositionally biased region" description="Polar residues" evidence="1">
    <location>
        <begin position="61"/>
        <end position="76"/>
    </location>
</feature>
<protein>
    <submittedName>
        <fullName evidence="2">Uncharacterized protein</fullName>
    </submittedName>
</protein>
<dbReference type="EMBL" id="VSWC01000053">
    <property type="protein sequence ID" value="KAA1101697.1"/>
    <property type="molecule type" value="Genomic_DNA"/>
</dbReference>
<name>A0A5B0PJ73_PUCGR</name>
<accession>A0A5B0PJ73</accession>
<evidence type="ECO:0000313" key="3">
    <source>
        <dbReference type="Proteomes" id="UP000324748"/>
    </source>
</evidence>
<dbReference type="OrthoDB" id="10599492at2759"/>
<dbReference type="Proteomes" id="UP000324748">
    <property type="component" value="Unassembled WGS sequence"/>
</dbReference>
<gene>
    <name evidence="2" type="ORF">PGT21_027914</name>
</gene>
<evidence type="ECO:0000256" key="1">
    <source>
        <dbReference type="SAM" id="MobiDB-lite"/>
    </source>
</evidence>
<feature type="compositionally biased region" description="Polar residues" evidence="1">
    <location>
        <begin position="39"/>
        <end position="53"/>
    </location>
</feature>
<organism evidence="2 3">
    <name type="scientific">Puccinia graminis f. sp. tritici</name>
    <dbReference type="NCBI Taxonomy" id="56615"/>
    <lineage>
        <taxon>Eukaryota</taxon>
        <taxon>Fungi</taxon>
        <taxon>Dikarya</taxon>
        <taxon>Basidiomycota</taxon>
        <taxon>Pucciniomycotina</taxon>
        <taxon>Pucciniomycetes</taxon>
        <taxon>Pucciniales</taxon>
        <taxon>Pucciniaceae</taxon>
        <taxon>Puccinia</taxon>
    </lineage>
</organism>
<reference evidence="2 3" key="1">
    <citation type="submission" date="2019-05" db="EMBL/GenBank/DDBJ databases">
        <title>Emergence of the Ug99 lineage of the wheat stem rust pathogen through somatic hybridization.</title>
        <authorList>
            <person name="Li F."/>
            <person name="Upadhyaya N.M."/>
            <person name="Sperschneider J."/>
            <person name="Matny O."/>
            <person name="Nguyen-Phuc H."/>
            <person name="Mago R."/>
            <person name="Raley C."/>
            <person name="Miller M.E."/>
            <person name="Silverstein K.A.T."/>
            <person name="Henningsen E."/>
            <person name="Hirsch C.D."/>
            <person name="Visser B."/>
            <person name="Pretorius Z.A."/>
            <person name="Steffenson B.J."/>
            <person name="Schwessinger B."/>
            <person name="Dodds P.N."/>
            <person name="Figueroa M."/>
        </authorList>
    </citation>
    <scope>NUCLEOTIDE SEQUENCE [LARGE SCALE GENOMIC DNA]</scope>
    <source>
        <strain evidence="2">21-0</strain>
    </source>
</reference>
<feature type="region of interest" description="Disordered" evidence="1">
    <location>
        <begin position="34"/>
        <end position="81"/>
    </location>
</feature>
<proteinExistence type="predicted"/>